<dbReference type="FunFam" id="2.10.25.10:FF:000563">
    <property type="entry name" value="Wall-associated receptor kinase-like 8"/>
    <property type="match status" value="1"/>
</dbReference>
<dbReference type="GO" id="GO:0005524">
    <property type="term" value="F:ATP binding"/>
    <property type="evidence" value="ECO:0007669"/>
    <property type="project" value="UniProtKB-UniRule"/>
</dbReference>
<dbReference type="InterPro" id="IPR008271">
    <property type="entry name" value="Ser/Thr_kinase_AS"/>
</dbReference>
<dbReference type="GO" id="GO:0007166">
    <property type="term" value="P:cell surface receptor signaling pathway"/>
    <property type="evidence" value="ECO:0007669"/>
    <property type="project" value="InterPro"/>
</dbReference>
<keyword evidence="3" id="KW-0808">Transferase</keyword>
<feature type="domain" description="Protein kinase" evidence="12">
    <location>
        <begin position="147"/>
        <end position="429"/>
    </location>
</feature>
<comment type="caution">
    <text evidence="14">The sequence shown here is derived from an EMBL/GenBank/DDBJ whole genome shotgun (WGS) entry which is preliminary data.</text>
</comment>
<dbReference type="SMART" id="SM00179">
    <property type="entry name" value="EGF_CA"/>
    <property type="match status" value="1"/>
</dbReference>
<keyword evidence="7" id="KW-1015">Disulfide bond</keyword>
<dbReference type="InterPro" id="IPR000742">
    <property type="entry name" value="EGF"/>
</dbReference>
<reference evidence="14" key="1">
    <citation type="journal article" date="2018" name="DNA Res.">
        <title>Multiple hybrid de novo genome assembly of finger millet, an orphan allotetraploid crop.</title>
        <authorList>
            <person name="Hatakeyama M."/>
            <person name="Aluri S."/>
            <person name="Balachadran M.T."/>
            <person name="Sivarajan S.R."/>
            <person name="Patrignani A."/>
            <person name="Gruter S."/>
            <person name="Poveda L."/>
            <person name="Shimizu-Inatsugi R."/>
            <person name="Baeten J."/>
            <person name="Francoijs K.J."/>
            <person name="Nataraja K.N."/>
            <person name="Reddy Y.A.N."/>
            <person name="Phadnis S."/>
            <person name="Ravikumar R.L."/>
            <person name="Schlapbach R."/>
            <person name="Sreeman S.M."/>
            <person name="Shimizu K.K."/>
        </authorList>
    </citation>
    <scope>NUCLEOTIDE SEQUENCE</scope>
</reference>
<dbReference type="PROSITE" id="PS50011">
    <property type="entry name" value="PROTEIN_KINASE_DOM"/>
    <property type="match status" value="1"/>
</dbReference>
<dbReference type="SUPFAM" id="SSF57196">
    <property type="entry name" value="EGF/Laminin"/>
    <property type="match status" value="1"/>
</dbReference>
<dbReference type="PROSITE" id="PS00108">
    <property type="entry name" value="PROTEIN_KINASE_ST"/>
    <property type="match status" value="1"/>
</dbReference>
<keyword evidence="2 8" id="KW-0245">EGF-like domain</keyword>
<sequence length="474" mass="53116">MGCCQNAIPQGLTRYHVAFNTVYKDSNSYQFNPCSYAALVETESFSFSSDYITTMRFNKTYEGRQPLVLDWAIGNYEGNPYLRDGCSDVDECKKNPSPCPRGGKCHNTIGNYHCSCPPGRKLAAETNSCNPDINLIIAELEQATDKFDKSQILGRGGHGTVYKGIIKGKIPVAIKRCALIDDRHKKEFGKEMLILSQINHRNIVKLLGCCLEVEVPMLVYELIPNGTLFDLIHGKKRTLHIPFSSLLRIINEAADGLAFLHSYANPPIVHGDVKTSNILLDENYMAKVSDFGASILVPTDEAQFVTMVQGTCGYLDPEYMQTCCLTDKSDVYSFGVVILEILTGQMPFKLDEHELQRSLSSSFLLAMKENNLDAMLDSQLKGHESKELLRGLAELAKHCLDMCSDKRPSMKEVSDELSRLRKLSKHPWLHHGTETDTFLSGQSTSSYFETEQSTEYPGKDEEMPMSQSSSYFVR</sequence>
<dbReference type="Gene3D" id="3.30.200.20">
    <property type="entry name" value="Phosphorylase Kinase, domain 1"/>
    <property type="match status" value="1"/>
</dbReference>
<keyword evidence="6 9" id="KW-0067">ATP-binding</keyword>
<feature type="compositionally biased region" description="Polar residues" evidence="11">
    <location>
        <begin position="435"/>
        <end position="455"/>
    </location>
</feature>
<feature type="compositionally biased region" description="Polar residues" evidence="11">
    <location>
        <begin position="465"/>
        <end position="474"/>
    </location>
</feature>
<organism evidence="14 15">
    <name type="scientific">Eleusine coracana subsp. coracana</name>
    <dbReference type="NCBI Taxonomy" id="191504"/>
    <lineage>
        <taxon>Eukaryota</taxon>
        <taxon>Viridiplantae</taxon>
        <taxon>Streptophyta</taxon>
        <taxon>Embryophyta</taxon>
        <taxon>Tracheophyta</taxon>
        <taxon>Spermatophyta</taxon>
        <taxon>Magnoliopsida</taxon>
        <taxon>Liliopsida</taxon>
        <taxon>Poales</taxon>
        <taxon>Poaceae</taxon>
        <taxon>PACMAD clade</taxon>
        <taxon>Chloridoideae</taxon>
        <taxon>Cynodonteae</taxon>
        <taxon>Eleusininae</taxon>
        <taxon>Eleusine</taxon>
    </lineage>
</organism>
<evidence type="ECO:0000256" key="11">
    <source>
        <dbReference type="SAM" id="MobiDB-lite"/>
    </source>
</evidence>
<dbReference type="PROSITE" id="PS50026">
    <property type="entry name" value="EGF_3"/>
    <property type="match status" value="1"/>
</dbReference>
<proteinExistence type="inferred from homology"/>
<dbReference type="FunFam" id="3.30.200.20:FF:001380">
    <property type="entry name" value="Protein kinase superfamily protein"/>
    <property type="match status" value="1"/>
</dbReference>
<evidence type="ECO:0000256" key="10">
    <source>
        <dbReference type="RuleBase" id="RU000304"/>
    </source>
</evidence>
<dbReference type="GO" id="GO:0004674">
    <property type="term" value="F:protein serine/threonine kinase activity"/>
    <property type="evidence" value="ECO:0007669"/>
    <property type="project" value="UniProtKB-KW"/>
</dbReference>
<dbReference type="InterPro" id="IPR017441">
    <property type="entry name" value="Protein_kinase_ATP_BS"/>
</dbReference>
<evidence type="ECO:0000256" key="3">
    <source>
        <dbReference type="ARBA" id="ARBA00022679"/>
    </source>
</evidence>
<dbReference type="AlphaFoldDB" id="A0AAV5D493"/>
<dbReference type="GO" id="GO:0005509">
    <property type="term" value="F:calcium ion binding"/>
    <property type="evidence" value="ECO:0007669"/>
    <property type="project" value="InterPro"/>
</dbReference>
<dbReference type="InterPro" id="IPR001881">
    <property type="entry name" value="EGF-like_Ca-bd_dom"/>
</dbReference>
<name>A0AAV5D493_ELECO</name>
<accession>A0AAV5D493</accession>
<dbReference type="EMBL" id="BQKI01000012">
    <property type="protein sequence ID" value="GJN05276.1"/>
    <property type="molecule type" value="Genomic_DNA"/>
</dbReference>
<dbReference type="SUPFAM" id="SSF56112">
    <property type="entry name" value="Protein kinase-like (PK-like)"/>
    <property type="match status" value="1"/>
</dbReference>
<evidence type="ECO:0000256" key="1">
    <source>
        <dbReference type="ARBA" id="ARBA00022527"/>
    </source>
</evidence>
<gene>
    <name evidence="14" type="primary">ga22891</name>
    <name evidence="14" type="ORF">PR202_ga22891</name>
</gene>
<dbReference type="Proteomes" id="UP001054889">
    <property type="component" value="Unassembled WGS sequence"/>
</dbReference>
<dbReference type="Pfam" id="PF07645">
    <property type="entry name" value="EGF_CA"/>
    <property type="match status" value="1"/>
</dbReference>
<feature type="binding site" evidence="9">
    <location>
        <position position="175"/>
    </location>
    <ligand>
        <name>ATP</name>
        <dbReference type="ChEBI" id="CHEBI:30616"/>
    </ligand>
</feature>
<evidence type="ECO:0000259" key="13">
    <source>
        <dbReference type="PROSITE" id="PS50026"/>
    </source>
</evidence>
<comment type="similarity">
    <text evidence="10">Belongs to the protein kinase superfamily.</text>
</comment>
<evidence type="ECO:0000256" key="4">
    <source>
        <dbReference type="ARBA" id="ARBA00022741"/>
    </source>
</evidence>
<protein>
    <submittedName>
        <fullName evidence="14">Uncharacterized protein</fullName>
    </submittedName>
</protein>
<evidence type="ECO:0000256" key="8">
    <source>
        <dbReference type="PROSITE-ProRule" id="PRU00076"/>
    </source>
</evidence>
<dbReference type="GO" id="GO:0005886">
    <property type="term" value="C:plasma membrane"/>
    <property type="evidence" value="ECO:0007669"/>
    <property type="project" value="TreeGrafter"/>
</dbReference>
<dbReference type="Gene3D" id="2.10.25.10">
    <property type="entry name" value="Laminin"/>
    <property type="match status" value="1"/>
</dbReference>
<evidence type="ECO:0000256" key="9">
    <source>
        <dbReference type="PROSITE-ProRule" id="PRU10141"/>
    </source>
</evidence>
<keyword evidence="1 10" id="KW-0723">Serine/threonine-protein kinase</keyword>
<keyword evidence="4 9" id="KW-0547">Nucleotide-binding</keyword>
<dbReference type="PROSITE" id="PS00107">
    <property type="entry name" value="PROTEIN_KINASE_ATP"/>
    <property type="match status" value="1"/>
</dbReference>
<evidence type="ECO:0000259" key="12">
    <source>
        <dbReference type="PROSITE" id="PS50011"/>
    </source>
</evidence>
<dbReference type="InterPro" id="IPR000152">
    <property type="entry name" value="EGF-type_Asp/Asn_hydroxyl_site"/>
</dbReference>
<evidence type="ECO:0000313" key="14">
    <source>
        <dbReference type="EMBL" id="GJN05276.1"/>
    </source>
</evidence>
<dbReference type="InterPro" id="IPR011009">
    <property type="entry name" value="Kinase-like_dom_sf"/>
</dbReference>
<evidence type="ECO:0000256" key="5">
    <source>
        <dbReference type="ARBA" id="ARBA00022777"/>
    </source>
</evidence>
<dbReference type="Pfam" id="PF00069">
    <property type="entry name" value="Pkinase"/>
    <property type="match status" value="1"/>
</dbReference>
<dbReference type="PROSITE" id="PS01187">
    <property type="entry name" value="EGF_CA"/>
    <property type="match status" value="1"/>
</dbReference>
<dbReference type="FunFam" id="1.10.510.10:FF:000084">
    <property type="entry name" value="Wall-associated receptor kinase 2"/>
    <property type="match status" value="1"/>
</dbReference>
<keyword evidence="15" id="KW-1185">Reference proteome</keyword>
<comment type="caution">
    <text evidence="8">Lacks conserved residue(s) required for the propagation of feature annotation.</text>
</comment>
<dbReference type="Gene3D" id="1.10.510.10">
    <property type="entry name" value="Transferase(Phosphotransferase) domain 1"/>
    <property type="match status" value="1"/>
</dbReference>
<dbReference type="InterPro" id="IPR049883">
    <property type="entry name" value="NOTCH1_EGF-like"/>
</dbReference>
<dbReference type="CDD" id="cd00054">
    <property type="entry name" value="EGF_CA"/>
    <property type="match status" value="1"/>
</dbReference>
<feature type="domain" description="EGF-like" evidence="13">
    <location>
        <begin position="88"/>
        <end position="130"/>
    </location>
</feature>
<dbReference type="PROSITE" id="PS00010">
    <property type="entry name" value="ASX_HYDROXYL"/>
    <property type="match status" value="1"/>
</dbReference>
<evidence type="ECO:0000256" key="7">
    <source>
        <dbReference type="ARBA" id="ARBA00023157"/>
    </source>
</evidence>
<evidence type="ECO:0000256" key="6">
    <source>
        <dbReference type="ARBA" id="ARBA00022840"/>
    </source>
</evidence>
<feature type="region of interest" description="Disordered" evidence="11">
    <location>
        <begin position="434"/>
        <end position="474"/>
    </location>
</feature>
<dbReference type="PANTHER" id="PTHR27005">
    <property type="entry name" value="WALL-ASSOCIATED RECEPTOR KINASE-LIKE 21"/>
    <property type="match status" value="1"/>
</dbReference>
<evidence type="ECO:0000256" key="2">
    <source>
        <dbReference type="ARBA" id="ARBA00022536"/>
    </source>
</evidence>
<dbReference type="InterPro" id="IPR018097">
    <property type="entry name" value="EGF_Ca-bd_CS"/>
</dbReference>
<dbReference type="PANTHER" id="PTHR27005:SF281">
    <property type="entry name" value="OS01G0364800 PROTEIN"/>
    <property type="match status" value="1"/>
</dbReference>
<keyword evidence="5" id="KW-0418">Kinase</keyword>
<dbReference type="InterPro" id="IPR045274">
    <property type="entry name" value="WAK-like"/>
</dbReference>
<dbReference type="SMART" id="SM00220">
    <property type="entry name" value="S_TKc"/>
    <property type="match status" value="1"/>
</dbReference>
<reference evidence="14" key="2">
    <citation type="submission" date="2021-12" db="EMBL/GenBank/DDBJ databases">
        <title>Resequencing data analysis of finger millet.</title>
        <authorList>
            <person name="Hatakeyama M."/>
            <person name="Aluri S."/>
            <person name="Balachadran M.T."/>
            <person name="Sivarajan S.R."/>
            <person name="Poveda L."/>
            <person name="Shimizu-Inatsugi R."/>
            <person name="Schlapbach R."/>
            <person name="Sreeman S.M."/>
            <person name="Shimizu K.K."/>
        </authorList>
    </citation>
    <scope>NUCLEOTIDE SEQUENCE</scope>
</reference>
<dbReference type="InterPro" id="IPR000719">
    <property type="entry name" value="Prot_kinase_dom"/>
</dbReference>
<evidence type="ECO:0000313" key="15">
    <source>
        <dbReference type="Proteomes" id="UP001054889"/>
    </source>
</evidence>
<dbReference type="SMART" id="SM00181">
    <property type="entry name" value="EGF"/>
    <property type="match status" value="1"/>
</dbReference>